<proteinExistence type="predicted"/>
<dbReference type="Pfam" id="PF12951">
    <property type="entry name" value="PATR"/>
    <property type="match status" value="6"/>
</dbReference>
<reference evidence="4 5" key="1">
    <citation type="submission" date="2019-09" db="EMBL/GenBank/DDBJ databases">
        <title>Taxonomic organization of the family Brucellaceae based on a phylogenomic approach.</title>
        <authorList>
            <person name="Leclercq S."/>
            <person name="Cloeckaert A."/>
            <person name="Zygmunt M.S."/>
        </authorList>
    </citation>
    <scope>NUCLEOTIDE SEQUENCE [LARGE SCALE GENOMIC DNA]</scope>
    <source>
        <strain evidence="4 5">TA93</strain>
    </source>
</reference>
<gene>
    <name evidence="4" type="ORF">F9K94_21480</name>
</gene>
<dbReference type="InterPro" id="IPR011050">
    <property type="entry name" value="Pectin_lyase_fold/virulence"/>
</dbReference>
<dbReference type="EMBL" id="WBVY01000007">
    <property type="protein sequence ID" value="KAB2655129.1"/>
    <property type="molecule type" value="Genomic_DNA"/>
</dbReference>
<evidence type="ECO:0000313" key="4">
    <source>
        <dbReference type="EMBL" id="KAB2655129.1"/>
    </source>
</evidence>
<dbReference type="Proteomes" id="UP000460650">
    <property type="component" value="Unassembled WGS sequence"/>
</dbReference>
<dbReference type="InterPro" id="IPR005546">
    <property type="entry name" value="Autotransporte_beta"/>
</dbReference>
<feature type="domain" description="Autotransporter" evidence="3">
    <location>
        <begin position="1161"/>
        <end position="1439"/>
    </location>
</feature>
<dbReference type="NCBIfam" id="TIGR02601">
    <property type="entry name" value="autotrns_rpt"/>
    <property type="match status" value="5"/>
</dbReference>
<accession>A0A7V8B0Q5</accession>
<dbReference type="InterPro" id="IPR051551">
    <property type="entry name" value="Autotransporter_adhesion"/>
</dbReference>
<dbReference type="SMART" id="SM00869">
    <property type="entry name" value="Autotransporter"/>
    <property type="match status" value="1"/>
</dbReference>
<sequence length="1439" mass="147174">MHSWVGLSMNKINGFVFDHSVEIQKESELSFQHRYDDGVSTSGSKQRLKYWLATVSLSILASVGRATINSKFTHKAALVALGVVAAPVLAQAHTDSLGYILTPGSEDGKYNAQVVYGSWHPGTIGPEGSVNLYKDGDLIGTETFSILLADVANGTLPDGLTTGQNYFFANGSELTSDPSGHTIYNFQSATFLDLTPGTYTFSYASTSGLSQNWEPSGIAISQGSFIITDNGEIIVPGTATDIDSNAPSYNASNLGDTVNPAFTGGTLVTDENNASYSNNFTLDSSPSNTIDSSGNHSNLTGSFSDADPSQPGQITFDDTVGGGSVTLEGHNTHTGGTTVNDGTLALSGNGTLGADANTTTVNGGTLDLGGTNQTQQQLVQAGGTVQDGTINVDTYTMSDGQLAADATVVASNSFDLSSGDVDGVLDGSGALTKSGSGTVTLTNDNGYTGGTTVNDGTLALSGNGTLGADTNTTTVNGGTLDLGGTNQTQQQLVQAGGTVQDGTINVGTYTMSDGQLAADATVVASNSLDLRSGDVDGVLDGSGELTKSGSGTVTLTNDNAYTGGTTVNDGTLALSGNGTLGADTNTTTVNGGTLDLGGTNQTQQQLVQAGGTVQDGTINVDTYTMSEGQLAADATVVASNSLDLSSGDVDGVLDGSGELTKSGSGTVTLTNDNAYTGGTTVNDGTLALSGNGTLGADTNTTTVNGGTLDLGGTNQTQQQLVQAGGTVQDGTINVDTYTMSEGQLAADATVVASNSFDLSSGDVDGVLDGSGALTKSGSGTITLTNDNGYTGGTTVNDGTLALGNGGSSGSVKGDILNNGTLKINRNDFIDLTSNNISGDGNVEFVGGGVNLLGDNNTYSGGTSIENSLVAGSATSFGSGDVHNNGVIVLSQTEKGTLSNRLNGGGDFYKFGSAALNLEGDGDFHGNFRVTEGKVAANSHLDRAHFYVSQDAVLTGVGTLGGLTLESGALLATGNNNIGQMEVAGNIYKQNGSLWSVELGQIGSNDALSATGSAHIEDGAVLNVTNISGSRYTLGGAYTVLTANEGVSGRYALTGDTYVSAFYGLEADYSDANSVVLRVAQTKQYNEIDGLNYNQRNVAFGLQSLGVGNPLYNAMGYLSNEDDAKNAFTQLSGEIHASARSVAIEDSRFVREAALDRLTSGTIDSNLYWWSHGFGSDGRFDNTSSNGSTDIDRTIGGGFAGVDVGVSDTWRIGALAGYSHSNFNTRWQTSSAEVQSYHAGVYGGGTVGLVNLRIGGAYSWQDVDTSRTVAFPGFSDNLTASYHNQVTQLFGEASHPFAINNVTIEPFAGLAYVHLKTDGFTETGGAASLSNDASTDDTVFTTVGFRASVPVSEDGATRLSGSAGWRYAYNDLTPSNSVSFASGSEAFSVGGLPIAKNVAVLELGLERKMTNGLGLEVKYSGQMNGDVQDHGARASLQWKF</sequence>
<dbReference type="InterPro" id="IPR013425">
    <property type="entry name" value="Autotrns_rpt"/>
</dbReference>
<feature type="region of interest" description="Disordered" evidence="2">
    <location>
        <begin position="286"/>
        <end position="312"/>
    </location>
</feature>
<dbReference type="InterPro" id="IPR012332">
    <property type="entry name" value="Autotransporter_pectin_lyase_C"/>
</dbReference>
<organism evidence="4 5">
    <name type="scientific">Brucella tritici</name>
    <dbReference type="NCBI Taxonomy" id="94626"/>
    <lineage>
        <taxon>Bacteria</taxon>
        <taxon>Pseudomonadati</taxon>
        <taxon>Pseudomonadota</taxon>
        <taxon>Alphaproteobacteria</taxon>
        <taxon>Hyphomicrobiales</taxon>
        <taxon>Brucellaceae</taxon>
        <taxon>Brucella/Ochrobactrum group</taxon>
        <taxon>Brucella</taxon>
    </lineage>
</organism>
<dbReference type="Gene3D" id="2.40.128.130">
    <property type="entry name" value="Autotransporter beta-domain"/>
    <property type="match status" value="1"/>
</dbReference>
<evidence type="ECO:0000313" key="5">
    <source>
        <dbReference type="Proteomes" id="UP000460650"/>
    </source>
</evidence>
<keyword evidence="1" id="KW-0732">Signal</keyword>
<comment type="caution">
    <text evidence="4">The sequence shown here is derived from an EMBL/GenBank/DDBJ whole genome shotgun (WGS) entry which is preliminary data.</text>
</comment>
<evidence type="ECO:0000259" key="3">
    <source>
        <dbReference type="PROSITE" id="PS51208"/>
    </source>
</evidence>
<dbReference type="PROSITE" id="PS51208">
    <property type="entry name" value="AUTOTRANSPORTER"/>
    <property type="match status" value="1"/>
</dbReference>
<feature type="compositionally biased region" description="Polar residues" evidence="2">
    <location>
        <begin position="286"/>
        <end position="303"/>
    </location>
</feature>
<dbReference type="InterPro" id="IPR006315">
    <property type="entry name" value="OM_autotransptr_brl_dom"/>
</dbReference>
<evidence type="ECO:0000256" key="2">
    <source>
        <dbReference type="SAM" id="MobiDB-lite"/>
    </source>
</evidence>
<dbReference type="SUPFAM" id="SSF103515">
    <property type="entry name" value="Autotransporter"/>
    <property type="match status" value="1"/>
</dbReference>
<dbReference type="Gene3D" id="2.160.20.20">
    <property type="match status" value="3"/>
</dbReference>
<dbReference type="NCBIfam" id="TIGR01414">
    <property type="entry name" value="autotrans_barl"/>
    <property type="match status" value="1"/>
</dbReference>
<name>A0A7V8B0Q5_9HYPH</name>
<dbReference type="PANTHER" id="PTHR35037">
    <property type="entry name" value="C-TERMINAL REGION OF AIDA-LIKE PROTEIN"/>
    <property type="match status" value="1"/>
</dbReference>
<evidence type="ECO:0000256" key="1">
    <source>
        <dbReference type="ARBA" id="ARBA00022729"/>
    </source>
</evidence>
<dbReference type="SUPFAM" id="SSF51126">
    <property type="entry name" value="Pectin lyase-like"/>
    <property type="match status" value="2"/>
</dbReference>
<dbReference type="PANTHER" id="PTHR35037:SF3">
    <property type="entry name" value="C-TERMINAL REGION OF AIDA-LIKE PROTEIN"/>
    <property type="match status" value="1"/>
</dbReference>
<protein>
    <submittedName>
        <fullName evidence="4">Autotransporter domain-containing protein</fullName>
    </submittedName>
</protein>
<dbReference type="InterPro" id="IPR036709">
    <property type="entry name" value="Autotransporte_beta_dom_sf"/>
</dbReference>
<dbReference type="GO" id="GO:0019867">
    <property type="term" value="C:outer membrane"/>
    <property type="evidence" value="ECO:0007669"/>
    <property type="project" value="InterPro"/>
</dbReference>
<dbReference type="Pfam" id="PF03797">
    <property type="entry name" value="Autotransporter"/>
    <property type="match status" value="1"/>
</dbReference>